<evidence type="ECO:0000313" key="2">
    <source>
        <dbReference type="Proteomes" id="UP000015106"/>
    </source>
</evidence>
<accession>A0A8R7UMC2</accession>
<organism evidence="1 2">
    <name type="scientific">Triticum urartu</name>
    <name type="common">Red wild einkorn</name>
    <name type="synonym">Crithodium urartu</name>
    <dbReference type="NCBI Taxonomy" id="4572"/>
    <lineage>
        <taxon>Eukaryota</taxon>
        <taxon>Viridiplantae</taxon>
        <taxon>Streptophyta</taxon>
        <taxon>Embryophyta</taxon>
        <taxon>Tracheophyta</taxon>
        <taxon>Spermatophyta</taxon>
        <taxon>Magnoliopsida</taxon>
        <taxon>Liliopsida</taxon>
        <taxon>Poales</taxon>
        <taxon>Poaceae</taxon>
        <taxon>BOP clade</taxon>
        <taxon>Pooideae</taxon>
        <taxon>Triticodae</taxon>
        <taxon>Triticeae</taxon>
        <taxon>Triticinae</taxon>
        <taxon>Triticum</taxon>
    </lineage>
</organism>
<evidence type="ECO:0000313" key="1">
    <source>
        <dbReference type="EnsemblPlants" id="TuG1812G0500005698.01.T02.cds327211"/>
    </source>
</evidence>
<reference evidence="1" key="2">
    <citation type="submission" date="2018-03" db="EMBL/GenBank/DDBJ databases">
        <title>The Triticum urartu genome reveals the dynamic nature of wheat genome evolution.</title>
        <authorList>
            <person name="Ling H."/>
            <person name="Ma B."/>
            <person name="Shi X."/>
            <person name="Liu H."/>
            <person name="Dong L."/>
            <person name="Sun H."/>
            <person name="Cao Y."/>
            <person name="Gao Q."/>
            <person name="Zheng S."/>
            <person name="Li Y."/>
            <person name="Yu Y."/>
            <person name="Du H."/>
            <person name="Qi M."/>
            <person name="Li Y."/>
            <person name="Yu H."/>
            <person name="Cui Y."/>
            <person name="Wang N."/>
            <person name="Chen C."/>
            <person name="Wu H."/>
            <person name="Zhao Y."/>
            <person name="Zhang J."/>
            <person name="Li Y."/>
            <person name="Zhou W."/>
            <person name="Zhang B."/>
            <person name="Hu W."/>
            <person name="Eijk M."/>
            <person name="Tang J."/>
            <person name="Witsenboer H."/>
            <person name="Zhao S."/>
            <person name="Li Z."/>
            <person name="Zhang A."/>
            <person name="Wang D."/>
            <person name="Liang C."/>
        </authorList>
    </citation>
    <scope>NUCLEOTIDE SEQUENCE [LARGE SCALE GENOMIC DNA]</scope>
    <source>
        <strain evidence="1">cv. G1812</strain>
    </source>
</reference>
<reference evidence="1" key="3">
    <citation type="submission" date="2022-06" db="UniProtKB">
        <authorList>
            <consortium name="EnsemblPlants"/>
        </authorList>
    </citation>
    <scope>IDENTIFICATION</scope>
</reference>
<dbReference type="Proteomes" id="UP000015106">
    <property type="component" value="Chromosome 5"/>
</dbReference>
<protein>
    <submittedName>
        <fullName evidence="1">Uncharacterized protein</fullName>
    </submittedName>
</protein>
<reference evidence="2" key="1">
    <citation type="journal article" date="2013" name="Nature">
        <title>Draft genome of the wheat A-genome progenitor Triticum urartu.</title>
        <authorList>
            <person name="Ling H.Q."/>
            <person name="Zhao S."/>
            <person name="Liu D."/>
            <person name="Wang J."/>
            <person name="Sun H."/>
            <person name="Zhang C."/>
            <person name="Fan H."/>
            <person name="Li D."/>
            <person name="Dong L."/>
            <person name="Tao Y."/>
            <person name="Gao C."/>
            <person name="Wu H."/>
            <person name="Li Y."/>
            <person name="Cui Y."/>
            <person name="Guo X."/>
            <person name="Zheng S."/>
            <person name="Wang B."/>
            <person name="Yu K."/>
            <person name="Liang Q."/>
            <person name="Yang W."/>
            <person name="Lou X."/>
            <person name="Chen J."/>
            <person name="Feng M."/>
            <person name="Jian J."/>
            <person name="Zhang X."/>
            <person name="Luo G."/>
            <person name="Jiang Y."/>
            <person name="Liu J."/>
            <person name="Wang Z."/>
            <person name="Sha Y."/>
            <person name="Zhang B."/>
            <person name="Wu H."/>
            <person name="Tang D."/>
            <person name="Shen Q."/>
            <person name="Xue P."/>
            <person name="Zou S."/>
            <person name="Wang X."/>
            <person name="Liu X."/>
            <person name="Wang F."/>
            <person name="Yang Y."/>
            <person name="An X."/>
            <person name="Dong Z."/>
            <person name="Zhang K."/>
            <person name="Zhang X."/>
            <person name="Luo M.C."/>
            <person name="Dvorak J."/>
            <person name="Tong Y."/>
            <person name="Wang J."/>
            <person name="Yang H."/>
            <person name="Li Z."/>
            <person name="Wang D."/>
            <person name="Zhang A."/>
            <person name="Wang J."/>
        </authorList>
    </citation>
    <scope>NUCLEOTIDE SEQUENCE</scope>
    <source>
        <strain evidence="2">cv. G1812</strain>
    </source>
</reference>
<dbReference type="EnsemblPlants" id="TuG1812G0500005698.01.T02">
    <property type="protein sequence ID" value="TuG1812G0500005698.01.T02.cds327211"/>
    <property type="gene ID" value="TuG1812G0500005698.01"/>
</dbReference>
<name>A0A8R7UMC2_TRIUA</name>
<dbReference type="Gramene" id="TuG1812G0500005698.01.T01">
    <property type="protein sequence ID" value="TuG1812G0500005698.01.T01.cds327210"/>
    <property type="gene ID" value="TuG1812G0500005698.01"/>
</dbReference>
<sequence>MGGRQGHKERHHRLRKSTTLMKTTMMICRHLRQTRTEIDRLTCIPIQQVTLILELVDDLGIVIILWLPST</sequence>
<keyword evidence="2" id="KW-1185">Reference proteome</keyword>
<dbReference type="Gramene" id="TuG1812G0500005698.01.T02">
    <property type="protein sequence ID" value="TuG1812G0500005698.01.T02.cds327211"/>
    <property type="gene ID" value="TuG1812G0500005698.01"/>
</dbReference>
<proteinExistence type="predicted"/>
<dbReference type="EnsemblPlants" id="TuG1812G0500005698.01.T01">
    <property type="protein sequence ID" value="TuG1812G0500005698.01.T01.cds327210"/>
    <property type="gene ID" value="TuG1812G0500005698.01"/>
</dbReference>
<dbReference type="AlphaFoldDB" id="A0A8R7UMC2"/>